<gene>
    <name evidence="4" type="ORF">GV827_22510</name>
</gene>
<feature type="domain" description="GFO/IDH/MocA-like oxidoreductase" evidence="3">
    <location>
        <begin position="126"/>
        <end position="250"/>
    </location>
</feature>
<keyword evidence="5" id="KW-1185">Reference proteome</keyword>
<dbReference type="Pfam" id="PF22725">
    <property type="entry name" value="GFO_IDH_MocA_C3"/>
    <property type="match status" value="1"/>
</dbReference>
<dbReference type="GO" id="GO:0016491">
    <property type="term" value="F:oxidoreductase activity"/>
    <property type="evidence" value="ECO:0007669"/>
    <property type="project" value="UniProtKB-KW"/>
</dbReference>
<dbReference type="Proteomes" id="UP000468591">
    <property type="component" value="Unassembled WGS sequence"/>
</dbReference>
<dbReference type="InterPro" id="IPR050463">
    <property type="entry name" value="Gfo/Idh/MocA_oxidrdct_glycsds"/>
</dbReference>
<evidence type="ECO:0000313" key="4">
    <source>
        <dbReference type="EMBL" id="NEK25142.1"/>
    </source>
</evidence>
<evidence type="ECO:0000259" key="2">
    <source>
        <dbReference type="Pfam" id="PF01408"/>
    </source>
</evidence>
<dbReference type="AlphaFoldDB" id="A0A6P0CG68"/>
<feature type="domain" description="Gfo/Idh/MocA-like oxidoreductase N-terminal" evidence="2">
    <location>
        <begin position="3"/>
        <end position="118"/>
    </location>
</feature>
<evidence type="ECO:0000259" key="3">
    <source>
        <dbReference type="Pfam" id="PF22725"/>
    </source>
</evidence>
<dbReference type="InterPro" id="IPR055170">
    <property type="entry name" value="GFO_IDH_MocA-like_dom"/>
</dbReference>
<dbReference type="Pfam" id="PF01408">
    <property type="entry name" value="GFO_IDH_MocA"/>
    <property type="match status" value="1"/>
</dbReference>
<dbReference type="RefSeq" id="WP_164356468.1">
    <property type="nucleotide sequence ID" value="NZ_JAABNT010000042.1"/>
</dbReference>
<evidence type="ECO:0000256" key="1">
    <source>
        <dbReference type="ARBA" id="ARBA00023002"/>
    </source>
</evidence>
<organism evidence="4 5">
    <name type="scientific">Sulfitobacter sediminilitoris</name>
    <dbReference type="NCBI Taxonomy" id="2698830"/>
    <lineage>
        <taxon>Bacteria</taxon>
        <taxon>Pseudomonadati</taxon>
        <taxon>Pseudomonadota</taxon>
        <taxon>Alphaproteobacteria</taxon>
        <taxon>Rhodobacterales</taxon>
        <taxon>Roseobacteraceae</taxon>
        <taxon>Sulfitobacter</taxon>
    </lineage>
</organism>
<dbReference type="PANTHER" id="PTHR43818:SF11">
    <property type="entry name" value="BCDNA.GH03377"/>
    <property type="match status" value="1"/>
</dbReference>
<protein>
    <submittedName>
        <fullName evidence="4">Gfo/Idh/MocA family oxidoreductase</fullName>
    </submittedName>
</protein>
<dbReference type="Gene3D" id="3.30.360.10">
    <property type="entry name" value="Dihydrodipicolinate Reductase, domain 2"/>
    <property type="match status" value="1"/>
</dbReference>
<sequence length="343" mass="37682">MFWIIGGGKMGISHLALITPYLGKSMVVLVEPKRSVRLLLSYFGYRSFSNVQKALRKAGKPKGVIIATPTASHAALIEWAISNNIPFFVEKPLTLDAERSQILCKSAAEKGVPAQVGFVMRYVPSFQKVRSLIADGQLGAVKSYRASMSGNVISKPPKRSSWQGDFVRGGGCLNEYGPHIIDLTRFIFGEIDSVSKAAKGHVHCVDADDWIELEWHHLSGVAGALEIDWCDATKRKSTIQFEIIFDSATVRVDNSALEIISPNGADLNMASRCELDQPSRPPNVGYYLRGEEFSLELEDFLGTCLGTSVHVDSNLPRDVTPKLEDGYAVDRLIDEIARKAGLK</sequence>
<dbReference type="Gene3D" id="3.40.50.720">
    <property type="entry name" value="NAD(P)-binding Rossmann-like Domain"/>
    <property type="match status" value="1"/>
</dbReference>
<name>A0A6P0CG68_9RHOB</name>
<dbReference type="InterPro" id="IPR000683">
    <property type="entry name" value="Gfo/Idh/MocA-like_OxRdtase_N"/>
</dbReference>
<dbReference type="GO" id="GO:0000166">
    <property type="term" value="F:nucleotide binding"/>
    <property type="evidence" value="ECO:0007669"/>
    <property type="project" value="InterPro"/>
</dbReference>
<dbReference type="EMBL" id="JAABNT010000042">
    <property type="protein sequence ID" value="NEK25142.1"/>
    <property type="molecule type" value="Genomic_DNA"/>
</dbReference>
<comment type="caution">
    <text evidence="4">The sequence shown here is derived from an EMBL/GenBank/DDBJ whole genome shotgun (WGS) entry which is preliminary data.</text>
</comment>
<dbReference type="SUPFAM" id="SSF55347">
    <property type="entry name" value="Glyceraldehyde-3-phosphate dehydrogenase-like, C-terminal domain"/>
    <property type="match status" value="1"/>
</dbReference>
<keyword evidence="1" id="KW-0560">Oxidoreductase</keyword>
<dbReference type="SUPFAM" id="SSF51735">
    <property type="entry name" value="NAD(P)-binding Rossmann-fold domains"/>
    <property type="match status" value="1"/>
</dbReference>
<dbReference type="PANTHER" id="PTHR43818">
    <property type="entry name" value="BCDNA.GH03377"/>
    <property type="match status" value="1"/>
</dbReference>
<reference evidence="4 5" key="1">
    <citation type="submission" date="2020-01" db="EMBL/GenBank/DDBJ databases">
        <title>Sulfitobacter sediminilitoris sp. nov., isolated from a tidal flat.</title>
        <authorList>
            <person name="Park S."/>
            <person name="Yoon J.-H."/>
        </authorList>
    </citation>
    <scope>NUCLEOTIDE SEQUENCE [LARGE SCALE GENOMIC DNA]</scope>
    <source>
        <strain evidence="4 5">JBTF-M27</strain>
    </source>
</reference>
<accession>A0A6P0CG68</accession>
<dbReference type="InterPro" id="IPR036291">
    <property type="entry name" value="NAD(P)-bd_dom_sf"/>
</dbReference>
<evidence type="ECO:0000313" key="5">
    <source>
        <dbReference type="Proteomes" id="UP000468591"/>
    </source>
</evidence>
<proteinExistence type="predicted"/>